<dbReference type="PANTHER" id="PTHR10044:SF139">
    <property type="entry name" value="DEATH-ASSOCIATED INHIBITOR OF APOPTOSIS 2"/>
    <property type="match status" value="1"/>
</dbReference>
<reference evidence="7" key="1">
    <citation type="submission" date="2021-02" db="EMBL/GenBank/DDBJ databases">
        <authorList>
            <person name="Nowell W R."/>
        </authorList>
    </citation>
    <scope>NUCLEOTIDE SEQUENCE</scope>
</reference>
<dbReference type="Gene3D" id="2.170.270.10">
    <property type="entry name" value="SET domain"/>
    <property type="match status" value="1"/>
</dbReference>
<dbReference type="Pfam" id="PF00856">
    <property type="entry name" value="SET"/>
    <property type="match status" value="1"/>
</dbReference>
<dbReference type="Proteomes" id="UP000663844">
    <property type="component" value="Unassembled WGS sequence"/>
</dbReference>
<dbReference type="Gene3D" id="1.25.40.10">
    <property type="entry name" value="Tetratricopeptide repeat domain"/>
    <property type="match status" value="1"/>
</dbReference>
<dbReference type="EMBL" id="CAJOAZ010001819">
    <property type="protein sequence ID" value="CAF3861277.1"/>
    <property type="molecule type" value="Genomic_DNA"/>
</dbReference>
<evidence type="ECO:0000259" key="6">
    <source>
        <dbReference type="PROSITE" id="PS50280"/>
    </source>
</evidence>
<feature type="domain" description="SET" evidence="6">
    <location>
        <begin position="1002"/>
        <end position="1190"/>
    </location>
</feature>
<dbReference type="GO" id="GO:0008270">
    <property type="term" value="F:zinc ion binding"/>
    <property type="evidence" value="ECO:0007669"/>
    <property type="project" value="UniProtKB-KW"/>
</dbReference>
<comment type="caution">
    <text evidence="7">The sequence shown here is derived from an EMBL/GenBank/DDBJ whole genome shotgun (WGS) entry which is preliminary data.</text>
</comment>
<dbReference type="InterPro" id="IPR050784">
    <property type="entry name" value="IAP"/>
</dbReference>
<dbReference type="GO" id="GO:0005737">
    <property type="term" value="C:cytoplasm"/>
    <property type="evidence" value="ECO:0007669"/>
    <property type="project" value="TreeGrafter"/>
</dbReference>
<accession>A0A819F5X6</accession>
<keyword evidence="2 4" id="KW-0479">Metal-binding</keyword>
<dbReference type="Pfam" id="PF13920">
    <property type="entry name" value="zf-C3HC4_3"/>
    <property type="match status" value="1"/>
</dbReference>
<gene>
    <name evidence="7" type="ORF">OXD698_LOCUS21830</name>
</gene>
<keyword evidence="2 4" id="KW-0863">Zinc-finger</keyword>
<evidence type="ECO:0000313" key="8">
    <source>
        <dbReference type="Proteomes" id="UP000663844"/>
    </source>
</evidence>
<dbReference type="Gene3D" id="3.30.40.10">
    <property type="entry name" value="Zinc/RING finger domain, C3HC4 (zinc finger)"/>
    <property type="match status" value="1"/>
</dbReference>
<dbReference type="GO" id="GO:0005634">
    <property type="term" value="C:nucleus"/>
    <property type="evidence" value="ECO:0007669"/>
    <property type="project" value="TreeGrafter"/>
</dbReference>
<evidence type="ECO:0000259" key="5">
    <source>
        <dbReference type="PROSITE" id="PS50089"/>
    </source>
</evidence>
<dbReference type="PROSITE" id="PS50089">
    <property type="entry name" value="ZF_RING_2"/>
    <property type="match status" value="1"/>
</dbReference>
<feature type="domain" description="RING-type" evidence="5">
    <location>
        <begin position="517"/>
        <end position="552"/>
    </location>
</feature>
<dbReference type="SUPFAM" id="SSF57924">
    <property type="entry name" value="Inhibitor of apoptosis (IAP) repeat"/>
    <property type="match status" value="3"/>
</dbReference>
<evidence type="ECO:0008006" key="9">
    <source>
        <dbReference type="Google" id="ProtNLM"/>
    </source>
</evidence>
<dbReference type="InterPro" id="IPR001370">
    <property type="entry name" value="BIR_rpt"/>
</dbReference>
<dbReference type="Gene3D" id="1.10.1170.10">
    <property type="entry name" value="Inhibitor Of Apoptosis Protein (2mihbC-IAP-1), Chain A"/>
    <property type="match status" value="3"/>
</dbReference>
<comment type="similarity">
    <text evidence="1">Belongs to the IAP family.</text>
</comment>
<dbReference type="SUPFAM" id="SSF48452">
    <property type="entry name" value="TPR-like"/>
    <property type="match status" value="1"/>
</dbReference>
<dbReference type="InterPro" id="IPR019734">
    <property type="entry name" value="TPR_rpt"/>
</dbReference>
<evidence type="ECO:0000313" key="7">
    <source>
        <dbReference type="EMBL" id="CAF3861277.1"/>
    </source>
</evidence>
<evidence type="ECO:0000256" key="1">
    <source>
        <dbReference type="ARBA" id="ARBA00006672"/>
    </source>
</evidence>
<dbReference type="Pfam" id="PF00653">
    <property type="entry name" value="BIR"/>
    <property type="match status" value="3"/>
</dbReference>
<dbReference type="SMART" id="SM00238">
    <property type="entry name" value="BIR"/>
    <property type="match status" value="3"/>
</dbReference>
<sequence length="1351" mass="157906">MAIGIQPIREILSSSSANQTALRSLRRSKPELYRLATFRQWRANTQCNISPALLSKVGFSYTGKGDKVRCEICELEIESWKPGMDPKQEHMERSPQCPFVLNQSEIFSKNGIILRHLSVLSLRLSQAYVLKAFKGFMDHGGGVTDDVNKNNRPPENLFINSLSTDTVDRSRTYTFSNWPSITPSAQEMACAGWWYTNIADRVICIHCDTMFHNWSETDRPYEIHRVKSPGCFYVRTNEYKLTSTQRQVAVPSPTINNTPNGYTIVGAVHAEYSLVVRRHQTFEKWPEAEPSTLPSIESFVEAGFFYTGDKTIVRCFYCNGALRNWQSSDDPKVEHARWFPQCAYIRQYIGENLYQAIQRKNRELRAQRNLQESTNGENSQYIPWTNDEIDRMVKARLDLPVVEKLRQEGYSMALIRKVYEMQLRFKKDDFKTDVDLRVACLILDKQVKLINGNEANILIPQNWLNKFIEDQKKGIVNTEQLEIKKPIEIQKTDTPKIIGKIMTQPRLLPKTEETPVCVLCLTTERQVACLPCGHLTSCVACGHSLKTCPICRATVKAFIRIYTIKQTESYSCDMPSHICCEEHRRQLLKFADLSQILPNIDMTNLAFYFARQCQNNKKAARTARRLTAISQRSTTMDDKSTSPFHIVDRLLASPTGIYNPELNSRSFHEFCSRKDLIISFERYVKALTLEDYNIIPYAFDIQLKYRSLSFLSKQQMYNRLMSMTSINLRETKINRVHKGSMIQVHSIVDPFITPRSIQSIVEDGNKNIIRLAIYNWYTILGDQSIEYIRNRIKRERNFIIGNPFIKMAADGLLILRVDNPRLEMWFTDYEKEIEQMDADKLRDLGNKCFHNNDIYGAIEYYSLGLSKSPNDTRILNNRAECYLQGQLPHLALTDCNHILDICIKNPTDENGDVTFTWKVHYRKMRALIGLQLFDEAKLSPDSLLECIQDVSSYNEILDRFRRILESDIPCLQKEAEGNYDMYEILSGRVKRSDGFLAEFERQNVYEFRQCEKPEKGFGMFALCPLEPGTLLLVERPFAYVHAKTNEMLVDDPMHLITFSLTQKPEYRNMEDGGTNGGKYLRQTVLELLREVETRILIDHKYFVEKLSHLTPLRQQPLRKKSDDEDYYHLPYKILLEIFERNVIGSGLWTKLARFNHSCLPNCFYIIINHICFLSVIKPIEIGEEMTICYLPTVYSSYIERTLRLREYFIDECQCQLCEHDRNIGQAEMQQLCRQFEENDEDEEKRRYLFKHLIYQYSSDRSLGFIEQMSQLKRSIKLDIFIKQVKHGYLMHPYILKYILTHINKYDKLQNIINELKKEFSYFNWTIENIDDENQKNRFKDIIQLLINYLQN</sequence>
<evidence type="ECO:0000256" key="3">
    <source>
        <dbReference type="ARBA" id="ARBA00022833"/>
    </source>
</evidence>
<name>A0A819F5X6_9BILA</name>
<dbReference type="InterPro" id="IPR013083">
    <property type="entry name" value="Znf_RING/FYVE/PHD"/>
</dbReference>
<dbReference type="CDD" id="cd00022">
    <property type="entry name" value="BIR"/>
    <property type="match status" value="3"/>
</dbReference>
<evidence type="ECO:0000256" key="2">
    <source>
        <dbReference type="ARBA" id="ARBA00022771"/>
    </source>
</evidence>
<keyword evidence="3" id="KW-0862">Zinc</keyword>
<dbReference type="SUPFAM" id="SSF82199">
    <property type="entry name" value="SET domain"/>
    <property type="match status" value="1"/>
</dbReference>
<protein>
    <recommendedName>
        <fullName evidence="9">RING-type domain-containing protein</fullName>
    </recommendedName>
</protein>
<dbReference type="PANTHER" id="PTHR10044">
    <property type="entry name" value="INHIBITOR OF APOPTOSIS"/>
    <property type="match status" value="1"/>
</dbReference>
<organism evidence="7 8">
    <name type="scientific">Adineta steineri</name>
    <dbReference type="NCBI Taxonomy" id="433720"/>
    <lineage>
        <taxon>Eukaryota</taxon>
        <taxon>Metazoa</taxon>
        <taxon>Spiralia</taxon>
        <taxon>Gnathifera</taxon>
        <taxon>Rotifera</taxon>
        <taxon>Eurotatoria</taxon>
        <taxon>Bdelloidea</taxon>
        <taxon>Adinetida</taxon>
        <taxon>Adinetidae</taxon>
        <taxon>Adineta</taxon>
    </lineage>
</organism>
<dbReference type="PROSITE" id="PS50143">
    <property type="entry name" value="BIR_REPEAT_2"/>
    <property type="match status" value="3"/>
</dbReference>
<dbReference type="InterPro" id="IPR001214">
    <property type="entry name" value="SET_dom"/>
</dbReference>
<dbReference type="SMART" id="SM00028">
    <property type="entry name" value="TPR"/>
    <property type="match status" value="2"/>
</dbReference>
<proteinExistence type="inferred from homology"/>
<dbReference type="InterPro" id="IPR011990">
    <property type="entry name" value="TPR-like_helical_dom_sf"/>
</dbReference>
<dbReference type="InterPro" id="IPR046341">
    <property type="entry name" value="SET_dom_sf"/>
</dbReference>
<evidence type="ECO:0000256" key="4">
    <source>
        <dbReference type="PROSITE-ProRule" id="PRU00175"/>
    </source>
</evidence>
<dbReference type="InterPro" id="IPR001841">
    <property type="entry name" value="Znf_RING"/>
</dbReference>
<dbReference type="PROSITE" id="PS50280">
    <property type="entry name" value="SET"/>
    <property type="match status" value="1"/>
</dbReference>